<dbReference type="InParanoid" id="J0WSL8"/>
<dbReference type="AlphaFoldDB" id="J0WSL8"/>
<keyword evidence="2" id="KW-1185">Reference proteome</keyword>
<evidence type="ECO:0000313" key="1">
    <source>
        <dbReference type="EMBL" id="EJD36175.1"/>
    </source>
</evidence>
<accession>J0WSL8</accession>
<dbReference type="KEGG" id="adl:AURDEDRAFT_174777"/>
<evidence type="ECO:0000313" key="2">
    <source>
        <dbReference type="Proteomes" id="UP000006514"/>
    </source>
</evidence>
<name>J0WSL8_AURST</name>
<gene>
    <name evidence="1" type="ORF">AURDEDRAFT_174777</name>
</gene>
<dbReference type="Proteomes" id="UP000006514">
    <property type="component" value="Unassembled WGS sequence"/>
</dbReference>
<sequence length="106" mass="11281">MGHEAKMKGSPHPGEFQTFWYSNRAFLTSVEPARGSRTFHFEVDKHDGAGPRVQDQRGAGFAVPTAAVTVAEGTCGKDAMGVAVRADAGVRRRGWTSTGSPFGARS</sequence>
<reference evidence="2" key="1">
    <citation type="journal article" date="2012" name="Science">
        <title>The Paleozoic origin of enzymatic lignin decomposition reconstructed from 31 fungal genomes.</title>
        <authorList>
            <person name="Floudas D."/>
            <person name="Binder M."/>
            <person name="Riley R."/>
            <person name="Barry K."/>
            <person name="Blanchette R.A."/>
            <person name="Henrissat B."/>
            <person name="Martinez A.T."/>
            <person name="Otillar R."/>
            <person name="Spatafora J.W."/>
            <person name="Yadav J.S."/>
            <person name="Aerts A."/>
            <person name="Benoit I."/>
            <person name="Boyd A."/>
            <person name="Carlson A."/>
            <person name="Copeland A."/>
            <person name="Coutinho P.M."/>
            <person name="de Vries R.P."/>
            <person name="Ferreira P."/>
            <person name="Findley K."/>
            <person name="Foster B."/>
            <person name="Gaskell J."/>
            <person name="Glotzer D."/>
            <person name="Gorecki P."/>
            <person name="Heitman J."/>
            <person name="Hesse C."/>
            <person name="Hori C."/>
            <person name="Igarashi K."/>
            <person name="Jurgens J.A."/>
            <person name="Kallen N."/>
            <person name="Kersten P."/>
            <person name="Kohler A."/>
            <person name="Kuees U."/>
            <person name="Kumar T.K.A."/>
            <person name="Kuo A."/>
            <person name="LaButti K."/>
            <person name="Larrondo L.F."/>
            <person name="Lindquist E."/>
            <person name="Ling A."/>
            <person name="Lombard V."/>
            <person name="Lucas S."/>
            <person name="Lundell T."/>
            <person name="Martin R."/>
            <person name="McLaughlin D.J."/>
            <person name="Morgenstern I."/>
            <person name="Morin E."/>
            <person name="Murat C."/>
            <person name="Nagy L.G."/>
            <person name="Nolan M."/>
            <person name="Ohm R.A."/>
            <person name="Patyshakuliyeva A."/>
            <person name="Rokas A."/>
            <person name="Ruiz-Duenas F.J."/>
            <person name="Sabat G."/>
            <person name="Salamov A."/>
            <person name="Samejima M."/>
            <person name="Schmutz J."/>
            <person name="Slot J.C."/>
            <person name="St John F."/>
            <person name="Stenlid J."/>
            <person name="Sun H."/>
            <person name="Sun S."/>
            <person name="Syed K."/>
            <person name="Tsang A."/>
            <person name="Wiebenga A."/>
            <person name="Young D."/>
            <person name="Pisabarro A."/>
            <person name="Eastwood D.C."/>
            <person name="Martin F."/>
            <person name="Cullen D."/>
            <person name="Grigoriev I.V."/>
            <person name="Hibbett D.S."/>
        </authorList>
    </citation>
    <scope>NUCLEOTIDE SEQUENCE [LARGE SCALE GENOMIC DNA]</scope>
    <source>
        <strain evidence="2">TFB10046</strain>
    </source>
</reference>
<protein>
    <submittedName>
        <fullName evidence="1">Uncharacterized protein</fullName>
    </submittedName>
</protein>
<proteinExistence type="predicted"/>
<organism evidence="1 2">
    <name type="scientific">Auricularia subglabra (strain TFB-10046 / SS5)</name>
    <name type="common">White-rot fungus</name>
    <name type="synonym">Auricularia delicata (strain TFB10046)</name>
    <dbReference type="NCBI Taxonomy" id="717982"/>
    <lineage>
        <taxon>Eukaryota</taxon>
        <taxon>Fungi</taxon>
        <taxon>Dikarya</taxon>
        <taxon>Basidiomycota</taxon>
        <taxon>Agaricomycotina</taxon>
        <taxon>Agaricomycetes</taxon>
        <taxon>Auriculariales</taxon>
        <taxon>Auriculariaceae</taxon>
        <taxon>Auricularia</taxon>
    </lineage>
</organism>
<dbReference type="EMBL" id="JH687869">
    <property type="protein sequence ID" value="EJD36175.1"/>
    <property type="molecule type" value="Genomic_DNA"/>
</dbReference>